<evidence type="ECO:0000256" key="2">
    <source>
        <dbReference type="ARBA" id="ARBA00009183"/>
    </source>
</evidence>
<dbReference type="FunFam" id="3.50.50.60:FF:000167">
    <property type="entry name" value="Flavin-containing monooxygenase"/>
    <property type="match status" value="1"/>
</dbReference>
<sequence>MERSLAIIGAGLSGLIACKYVVEKGFTPVVFEAKEGVGGVWNHTAETTKLQNDKESYQFSDFPWPPSVNEVMYPSHNQVLEYIQSYAQHFDLLPYIKFNAKVLDLDYVSGESHEEMEAWDLWGGTGEPFNSKGKWHIMVQNTKSSSIEIFQFEFVILCIGRFSEVPNIPEFPPNQGPEVFNGKVLHSMDYSAMDDEGAKELVKRKRITVIGSMKSAVDIAAECSNVNGLEYPCTMIQRTVHWMLPSANLWGGVKLSYLYFTRFAELLVHKPGETFLLSILATLLSPLRWAISKFAESYLRWRLPLKKFDMVPNISFRQDISSCQIAMLPEKFYEKVEEGSIILKKSQTLSFCKEGLIINGETQPLKMDIVILATGYKGDKKLRSMFKSSILQKHIVGPPTSIVPLYRQVIHPRIPQLAIIGYAEDFSNLLASELRCQWLTYFLSGKLQLPSISNMERDVQMWENNMKLYGGNYFWKSCIGVVNICKIAKSLDTKCSNNREKSSLCRSRNKWPCRLQSGHQFEFVILYIVRFSGVPNIPEFPPNQGPEVFDGKMMHSMDYSAIDNGMAAKLIIRKRVAIIGSQKSAVDIATECANANDK</sequence>
<keyword evidence="3 7" id="KW-0285">Flavoprotein</keyword>
<dbReference type="EC" id="1.-.-.-" evidence="7"/>
<dbReference type="GO" id="GO:0050660">
    <property type="term" value="F:flavin adenine dinucleotide binding"/>
    <property type="evidence" value="ECO:0007669"/>
    <property type="project" value="InterPro"/>
</dbReference>
<evidence type="ECO:0000313" key="8">
    <source>
        <dbReference type="EMBL" id="PON46158.1"/>
    </source>
</evidence>
<evidence type="ECO:0000256" key="6">
    <source>
        <dbReference type="ARBA" id="ARBA00023002"/>
    </source>
</evidence>
<dbReference type="STRING" id="3476.A0A2P5BBJ4"/>
<dbReference type="EMBL" id="JXTB01000317">
    <property type="protein sequence ID" value="PON46158.1"/>
    <property type="molecule type" value="Genomic_DNA"/>
</dbReference>
<keyword evidence="9" id="KW-1185">Reference proteome</keyword>
<comment type="caution">
    <text evidence="8">The sequence shown here is derived from an EMBL/GenBank/DDBJ whole genome shotgun (WGS) entry which is preliminary data.</text>
</comment>
<name>A0A2P5BBJ4_PARAD</name>
<gene>
    <name evidence="8" type="ORF">PanWU01x14_253810</name>
</gene>
<accession>A0A2P5BBJ4</accession>
<keyword evidence="7 8" id="KW-0503">Monooxygenase</keyword>
<proteinExistence type="inferred from homology"/>
<keyword evidence="5" id="KW-0521">NADP</keyword>
<dbReference type="Proteomes" id="UP000237105">
    <property type="component" value="Unassembled WGS sequence"/>
</dbReference>
<dbReference type="InterPro" id="IPR036188">
    <property type="entry name" value="FAD/NAD-bd_sf"/>
</dbReference>
<evidence type="ECO:0000256" key="1">
    <source>
        <dbReference type="ARBA" id="ARBA00001974"/>
    </source>
</evidence>
<evidence type="ECO:0000313" key="9">
    <source>
        <dbReference type="Proteomes" id="UP000237105"/>
    </source>
</evidence>
<dbReference type="InterPro" id="IPR050346">
    <property type="entry name" value="FMO-like"/>
</dbReference>
<dbReference type="Pfam" id="PF00743">
    <property type="entry name" value="FMO-like"/>
    <property type="match status" value="1"/>
</dbReference>
<dbReference type="SUPFAM" id="SSF51905">
    <property type="entry name" value="FAD/NAD(P)-binding domain"/>
    <property type="match status" value="3"/>
</dbReference>
<keyword evidence="6 7" id="KW-0560">Oxidoreductase</keyword>
<dbReference type="InterPro" id="IPR000960">
    <property type="entry name" value="Flavin_mOase"/>
</dbReference>
<dbReference type="Gene3D" id="3.50.50.60">
    <property type="entry name" value="FAD/NAD(P)-binding domain"/>
    <property type="match status" value="3"/>
</dbReference>
<comment type="cofactor">
    <cofactor evidence="1 7">
        <name>FAD</name>
        <dbReference type="ChEBI" id="CHEBI:57692"/>
    </cofactor>
</comment>
<comment type="similarity">
    <text evidence="2 7">Belongs to the FMO family.</text>
</comment>
<keyword evidence="4 7" id="KW-0274">FAD</keyword>
<dbReference type="InterPro" id="IPR020946">
    <property type="entry name" value="Flavin_mOase-like"/>
</dbReference>
<evidence type="ECO:0000256" key="7">
    <source>
        <dbReference type="RuleBase" id="RU361177"/>
    </source>
</evidence>
<protein>
    <recommendedName>
        <fullName evidence="7">Flavin-containing monooxygenase</fullName>
        <ecNumber evidence="7">1.-.-.-</ecNumber>
    </recommendedName>
</protein>
<reference evidence="9" key="1">
    <citation type="submission" date="2016-06" db="EMBL/GenBank/DDBJ databases">
        <title>Parallel loss of symbiosis genes in relatives of nitrogen-fixing non-legume Parasponia.</title>
        <authorList>
            <person name="Van Velzen R."/>
            <person name="Holmer R."/>
            <person name="Bu F."/>
            <person name="Rutten L."/>
            <person name="Van Zeijl A."/>
            <person name="Liu W."/>
            <person name="Santuari L."/>
            <person name="Cao Q."/>
            <person name="Sharma T."/>
            <person name="Shen D."/>
            <person name="Roswanjaya Y."/>
            <person name="Wardhani T."/>
            <person name="Kalhor M.S."/>
            <person name="Jansen J."/>
            <person name="Van den Hoogen J."/>
            <person name="Gungor B."/>
            <person name="Hartog M."/>
            <person name="Hontelez J."/>
            <person name="Verver J."/>
            <person name="Yang W.-C."/>
            <person name="Schijlen E."/>
            <person name="Repin R."/>
            <person name="Schilthuizen M."/>
            <person name="Schranz E."/>
            <person name="Heidstra R."/>
            <person name="Miyata K."/>
            <person name="Fedorova E."/>
            <person name="Kohlen W."/>
            <person name="Bisseling T."/>
            <person name="Smit S."/>
            <person name="Geurts R."/>
        </authorList>
    </citation>
    <scope>NUCLEOTIDE SEQUENCE [LARGE SCALE GENOMIC DNA]</scope>
    <source>
        <strain evidence="9">cv. WU1-14</strain>
    </source>
</reference>
<organism evidence="8 9">
    <name type="scientific">Parasponia andersonii</name>
    <name type="common">Sponia andersonii</name>
    <dbReference type="NCBI Taxonomy" id="3476"/>
    <lineage>
        <taxon>Eukaryota</taxon>
        <taxon>Viridiplantae</taxon>
        <taxon>Streptophyta</taxon>
        <taxon>Embryophyta</taxon>
        <taxon>Tracheophyta</taxon>
        <taxon>Spermatophyta</taxon>
        <taxon>Magnoliopsida</taxon>
        <taxon>eudicotyledons</taxon>
        <taxon>Gunneridae</taxon>
        <taxon>Pentapetalae</taxon>
        <taxon>rosids</taxon>
        <taxon>fabids</taxon>
        <taxon>Rosales</taxon>
        <taxon>Cannabaceae</taxon>
        <taxon>Parasponia</taxon>
    </lineage>
</organism>
<dbReference type="PRINTS" id="PR00370">
    <property type="entry name" value="FMOXYGENASE"/>
</dbReference>
<dbReference type="GO" id="GO:0050661">
    <property type="term" value="F:NADP binding"/>
    <property type="evidence" value="ECO:0007669"/>
    <property type="project" value="InterPro"/>
</dbReference>
<dbReference type="PANTHER" id="PTHR23023">
    <property type="entry name" value="DIMETHYLANILINE MONOOXYGENASE"/>
    <property type="match status" value="1"/>
</dbReference>
<evidence type="ECO:0000256" key="5">
    <source>
        <dbReference type="ARBA" id="ARBA00022857"/>
    </source>
</evidence>
<dbReference type="AlphaFoldDB" id="A0A2P5BBJ4"/>
<dbReference type="PROSITE" id="PS51257">
    <property type="entry name" value="PROKAR_LIPOPROTEIN"/>
    <property type="match status" value="1"/>
</dbReference>
<dbReference type="OrthoDB" id="66881at2759"/>
<evidence type="ECO:0000256" key="4">
    <source>
        <dbReference type="ARBA" id="ARBA00022827"/>
    </source>
</evidence>
<dbReference type="GO" id="GO:0004499">
    <property type="term" value="F:N,N-dimethylaniline monooxygenase activity"/>
    <property type="evidence" value="ECO:0007669"/>
    <property type="project" value="InterPro"/>
</dbReference>
<evidence type="ECO:0000256" key="3">
    <source>
        <dbReference type="ARBA" id="ARBA00022630"/>
    </source>
</evidence>